<dbReference type="EMBL" id="BOOY01000004">
    <property type="protein sequence ID" value="GIJ01422.1"/>
    <property type="molecule type" value="Genomic_DNA"/>
</dbReference>
<comment type="caution">
    <text evidence="2">The sequence shown here is derived from an EMBL/GenBank/DDBJ whole genome shotgun (WGS) entry which is preliminary data.</text>
</comment>
<evidence type="ECO:0000313" key="3">
    <source>
        <dbReference type="Proteomes" id="UP000652013"/>
    </source>
</evidence>
<accession>A0A8J4DGI9</accession>
<feature type="transmembrane region" description="Helical" evidence="1">
    <location>
        <begin position="21"/>
        <end position="40"/>
    </location>
</feature>
<proteinExistence type="predicted"/>
<feature type="transmembrane region" description="Helical" evidence="1">
    <location>
        <begin position="171"/>
        <end position="190"/>
    </location>
</feature>
<gene>
    <name evidence="2" type="ORF">Sya03_07740</name>
</gene>
<sequence length="236" mass="25061">MSTHPALRVLRSLVRVYTRVAAWYWGIIVAIVVVLVAAFGVLDEVRISGWSSVTTSAVKYWILSIGVMMPTVHLRFFVANGITRRHFTLGAGLFGIVFVTSFSLIGLLGHAVEHPVYAAAGWLAQLDEPYLVGSVADGALYLARAIPLHLVHFVAGALIGTGFYRFGVWRGIALIPPFAALIVLAEVGFGSEWNPSLTDGPVPFAVASLGALALAALAGLAARTLLATVPLNRTTA</sequence>
<dbReference type="RefSeq" id="WP_203936750.1">
    <property type="nucleotide sequence ID" value="NZ_BAAAGJ010000005.1"/>
</dbReference>
<keyword evidence="3" id="KW-1185">Reference proteome</keyword>
<organism evidence="2 3">
    <name type="scientific">Spirilliplanes yamanashiensis</name>
    <dbReference type="NCBI Taxonomy" id="42233"/>
    <lineage>
        <taxon>Bacteria</taxon>
        <taxon>Bacillati</taxon>
        <taxon>Actinomycetota</taxon>
        <taxon>Actinomycetes</taxon>
        <taxon>Micromonosporales</taxon>
        <taxon>Micromonosporaceae</taxon>
        <taxon>Spirilliplanes</taxon>
    </lineage>
</organism>
<dbReference type="Proteomes" id="UP000652013">
    <property type="component" value="Unassembled WGS sequence"/>
</dbReference>
<evidence type="ECO:0000256" key="1">
    <source>
        <dbReference type="SAM" id="Phobius"/>
    </source>
</evidence>
<protein>
    <submittedName>
        <fullName evidence="2">Uncharacterized protein</fullName>
    </submittedName>
</protein>
<keyword evidence="1" id="KW-1133">Transmembrane helix</keyword>
<feature type="transmembrane region" description="Helical" evidence="1">
    <location>
        <begin position="90"/>
        <end position="112"/>
    </location>
</feature>
<name>A0A8J4DGI9_9ACTN</name>
<keyword evidence="1" id="KW-0472">Membrane</keyword>
<reference evidence="2" key="1">
    <citation type="submission" date="2021-01" db="EMBL/GenBank/DDBJ databases">
        <title>Whole genome shotgun sequence of Spirilliplanes yamanashiensis NBRC 15828.</title>
        <authorList>
            <person name="Komaki H."/>
            <person name="Tamura T."/>
        </authorList>
    </citation>
    <scope>NUCLEOTIDE SEQUENCE</scope>
    <source>
        <strain evidence="2">NBRC 15828</strain>
    </source>
</reference>
<feature type="transmembrane region" description="Helical" evidence="1">
    <location>
        <begin position="60"/>
        <end position="78"/>
    </location>
</feature>
<keyword evidence="1" id="KW-0812">Transmembrane</keyword>
<feature type="transmembrane region" description="Helical" evidence="1">
    <location>
        <begin position="141"/>
        <end position="164"/>
    </location>
</feature>
<evidence type="ECO:0000313" key="2">
    <source>
        <dbReference type="EMBL" id="GIJ01422.1"/>
    </source>
</evidence>
<feature type="transmembrane region" description="Helical" evidence="1">
    <location>
        <begin position="202"/>
        <end position="226"/>
    </location>
</feature>
<dbReference type="AlphaFoldDB" id="A0A8J4DGI9"/>